<dbReference type="InterPro" id="IPR036291">
    <property type="entry name" value="NAD(P)-bd_dom_sf"/>
</dbReference>
<proteinExistence type="inferred from homology"/>
<dbReference type="EMBL" id="CP023737">
    <property type="protein sequence ID" value="ATQ67315.1"/>
    <property type="molecule type" value="Genomic_DNA"/>
</dbReference>
<dbReference type="AlphaFoldDB" id="A0A2D2CX64"/>
<organism evidence="6 7">
    <name type="scientific">Methylosinus trichosporium (strain ATCC 35070 / NCIMB 11131 / UNIQEM 75 / OB3b)</name>
    <dbReference type="NCBI Taxonomy" id="595536"/>
    <lineage>
        <taxon>Bacteria</taxon>
        <taxon>Pseudomonadati</taxon>
        <taxon>Pseudomonadota</taxon>
        <taxon>Alphaproteobacteria</taxon>
        <taxon>Hyphomicrobiales</taxon>
        <taxon>Methylocystaceae</taxon>
        <taxon>Methylosinus</taxon>
    </lineage>
</organism>
<evidence type="ECO:0000313" key="6">
    <source>
        <dbReference type="EMBL" id="ATQ67315.1"/>
    </source>
</evidence>
<dbReference type="InterPro" id="IPR020904">
    <property type="entry name" value="Sc_DH/Rdtase_CS"/>
</dbReference>
<dbReference type="PANTHER" id="PTHR42808">
    <property type="entry name" value="HYDROXYSTEROID DEHYDROGENASE-LIKE PROTEIN 2"/>
    <property type="match status" value="1"/>
</dbReference>
<dbReference type="GO" id="GO:0016491">
    <property type="term" value="F:oxidoreductase activity"/>
    <property type="evidence" value="ECO:0007669"/>
    <property type="project" value="UniProtKB-KW"/>
</dbReference>
<evidence type="ECO:0000256" key="5">
    <source>
        <dbReference type="ARBA" id="ARBA00023140"/>
    </source>
</evidence>
<keyword evidence="5" id="KW-0576">Peroxisome</keyword>
<dbReference type="PROSITE" id="PS00061">
    <property type="entry name" value="ADH_SHORT"/>
    <property type="match status" value="1"/>
</dbReference>
<name>A0A2D2CX64_METT3</name>
<evidence type="ECO:0000256" key="3">
    <source>
        <dbReference type="ARBA" id="ARBA00022857"/>
    </source>
</evidence>
<comment type="subcellular location">
    <subcellularLocation>
        <location evidence="1">Peroxisome</location>
    </subcellularLocation>
</comment>
<keyword evidence="4" id="KW-0560">Oxidoreductase</keyword>
<dbReference type="PRINTS" id="PR00081">
    <property type="entry name" value="GDHRDH"/>
</dbReference>
<comment type="similarity">
    <text evidence="2">Belongs to the short-chain dehydrogenases/reductases (SDR) family.</text>
</comment>
<dbReference type="KEGG" id="mtw:CQW49_04965"/>
<evidence type="ECO:0000256" key="1">
    <source>
        <dbReference type="ARBA" id="ARBA00004275"/>
    </source>
</evidence>
<dbReference type="Gene3D" id="3.40.50.720">
    <property type="entry name" value="NAD(P)-binding Rossmann-like Domain"/>
    <property type="match status" value="1"/>
</dbReference>
<dbReference type="SUPFAM" id="SSF51735">
    <property type="entry name" value="NAD(P)-binding Rossmann-fold domains"/>
    <property type="match status" value="1"/>
</dbReference>
<reference evidence="7" key="1">
    <citation type="submission" date="2017-10" db="EMBL/GenBank/DDBJ databases">
        <title>Completed PacBio SMRT sequence of Methylosinus trichosporium OB3b reveals presence of a third large plasmid.</title>
        <authorList>
            <person name="Charles T.C."/>
            <person name="Lynch M.D.J."/>
            <person name="Heil J.R."/>
            <person name="Cheng J."/>
        </authorList>
    </citation>
    <scope>NUCLEOTIDE SEQUENCE [LARGE SCALE GENOMIC DNA]</scope>
    <source>
        <strain evidence="7">OB3b</strain>
    </source>
</reference>
<dbReference type="Proteomes" id="UP000230709">
    <property type="component" value="Chromosome"/>
</dbReference>
<sequence>MTGSLAGKTLFITGASRGIGLAIALRAARDGANVAVAAKSVAENPKIPGTVFTAAAEIEAAGGRALALPCDIRFDAQVEEAIEKTVGVFGALDILVNNASAIDLRGIDQLEMKRFDLMHQINARGTYLCAKLALPHLARAENPHILTLSPPLDLDPRWFSPNLGYTMAKYGMSLVTLGLARDLAAKGIAVNSLWPETAIATAAVGNLLGGQEALRRARKPGIVADAAHAILTREARACTGNFFVDVNVLKEEGETDFSKYAVDPKVDAILDFFLAEPITRGVRALSFAPGHTSAAKPE</sequence>
<keyword evidence="3" id="KW-0521">NADP</keyword>
<evidence type="ECO:0000313" key="7">
    <source>
        <dbReference type="Proteomes" id="UP000230709"/>
    </source>
</evidence>
<evidence type="ECO:0000256" key="4">
    <source>
        <dbReference type="ARBA" id="ARBA00023002"/>
    </source>
</evidence>
<dbReference type="STRING" id="595536.GCA_000178815_04166"/>
<dbReference type="FunFam" id="3.40.50.720:FF:000301">
    <property type="entry name" value="Hydroxysteroid dehydrogenase like 2"/>
    <property type="match status" value="1"/>
</dbReference>
<keyword evidence="7" id="KW-1185">Reference proteome</keyword>
<evidence type="ECO:0000256" key="2">
    <source>
        <dbReference type="ARBA" id="ARBA00006484"/>
    </source>
</evidence>
<accession>A0A2D2CX64</accession>
<dbReference type="PANTHER" id="PTHR42808:SF3">
    <property type="entry name" value="HYDROXYSTEROID DEHYDROGENASE-LIKE PROTEIN 2"/>
    <property type="match status" value="1"/>
</dbReference>
<protein>
    <submittedName>
        <fullName evidence="6">Short chain dehydrogenase</fullName>
    </submittedName>
</protein>
<dbReference type="NCBIfam" id="NF006133">
    <property type="entry name" value="PRK08278.1"/>
    <property type="match status" value="1"/>
</dbReference>
<dbReference type="RefSeq" id="WP_003610658.1">
    <property type="nucleotide sequence ID" value="NZ_ADVE02000001.1"/>
</dbReference>
<dbReference type="Pfam" id="PF00106">
    <property type="entry name" value="adh_short"/>
    <property type="match status" value="1"/>
</dbReference>
<dbReference type="InterPro" id="IPR002347">
    <property type="entry name" value="SDR_fam"/>
</dbReference>
<dbReference type="InterPro" id="IPR051935">
    <property type="entry name" value="HSDL2"/>
</dbReference>
<gene>
    <name evidence="6" type="ORF">CQW49_04965</name>
</gene>